<proteinExistence type="predicted"/>
<reference evidence="1 2" key="1">
    <citation type="submission" date="2021-06" db="EMBL/GenBank/DDBJ databases">
        <title>Genome sequence of Babesia caballi.</title>
        <authorList>
            <person name="Yamagishi J."/>
            <person name="Kidaka T."/>
            <person name="Ochi A."/>
        </authorList>
    </citation>
    <scope>NUCLEOTIDE SEQUENCE [LARGE SCALE GENOMIC DNA]</scope>
    <source>
        <strain evidence="1">USDA-D6B2</strain>
    </source>
</reference>
<dbReference type="EMBL" id="BPLF01000005">
    <property type="protein sequence ID" value="GIX65859.1"/>
    <property type="molecule type" value="Genomic_DNA"/>
</dbReference>
<accession>A0AAV4M0I5</accession>
<gene>
    <name evidence="1" type="ORF">BcabD6B2_52940</name>
</gene>
<evidence type="ECO:0000313" key="2">
    <source>
        <dbReference type="Proteomes" id="UP001497744"/>
    </source>
</evidence>
<evidence type="ECO:0000313" key="1">
    <source>
        <dbReference type="EMBL" id="GIX65859.1"/>
    </source>
</evidence>
<dbReference type="Proteomes" id="UP001497744">
    <property type="component" value="Unassembled WGS sequence"/>
</dbReference>
<dbReference type="GeneID" id="94197340"/>
<keyword evidence="2" id="KW-1185">Reference proteome</keyword>
<sequence>MTSLDDLLGDADAVSICSHLIQCYQDEVGLDVLTAPSDDIAPSASFVSQTAGKSTEQVKATVENLSHALLVVKALRHKLVLNNTSDLIKSMDEVDTFLELLNDVTDSVDLMREGIESRYQRPVSLYRALEGNLVCLERICTLQSYVVECMDVLASLRTLSSQVQQLGTSLEDFAALLETSHTLAELIARVSSLQPSEARDVVDHQCQQLKAEVLHRAFEKGVLTLLRRQETPSSDPEADEPVMKRLAVCHHIFRELGAAPACTLRLVDEMVSITEKCLDLRQLLAAGTAHNMWQQFFVSQLAEFMAKYKTGLLALYTFCRSINYRLSDHLDPEEQHLLKASRLLSQPHSVHHDPLEVFAACELYAKRCVGLLQTVFQRLEAQPPAHGRFDVAMLAPQLISIGEGTHAELRRLNIPFNLHAHYFKSVCERYAKEFMANAAERLLPASKSVFAACVRVLHQHGVRSLKGLPPERELQVASDLLHALPADLGLAHVMYEFLDKSHSCETLHRHVLQVAHSALQNVLEVALEVSTEAGSRLLLSDGGSKISLKRPNDAHSANARVHQYVTSFAGVVEPCLLLPLDLESPLFRTVQACKSLPVIARWADDVGATFWHTVSYISSGGCQEFGWFLQQVLTATQHIVKICNFLRENYFDPLVPLGRSRLFRRLATHAIASFVIYAITLWPLEEDDKIALLSVVTELEMALAEILRESLPKLESDYLTSLRRLLYLGDELFATLQSPDFQAACLSLPVDVISLHVLARVVKSPHVPSDVREELARAPVHRFLGDGSTHATLERFRDALLLHRPDQPSPPAYGRRFAEYLQQFGSLEPVHLLRVEVDLAVPRLHAAFDAQHLAEALLVAVQHLELAPVRPELLVLGRVAQLRAVGEDGPRPVDLAQPALHLDVHAAELARLIVVDELEALLVDAARLHDPVELGRLGQVELDHRQLVLLGGAARRVLEHAEAAAHQPELLLHVRVQKKQVLDVLRRDLPGVGGVPRVDALVEYLARALQLAAAVALDELGEVRQVEVVELGPLEERHALFEDAEGRLEVPPVLQVHGEVERDLRRDHLQLHHQVEGRAAGGHRAQVLLQVEAEAPQLDGAVEPLLHVVGARLVPHVHGLPHQLERPLEVLVSEVQLHPRAPHRGQVVYKLEIPLHRLFVHPISAIHVALGLEEPGVRAPELRHPAHGLPRVHCSDGLLVYLLRPLRVAPHELRVVQPVVHVVHVLLQLDVRQQHRPRVDQVLQPVHRDDHLRGGPLRLVPLLGELLQKPRVHVEYRREILHCGHRLQRLLQHMTAAACH</sequence>
<comment type="caution">
    <text evidence="1">The sequence shown here is derived from an EMBL/GenBank/DDBJ whole genome shotgun (WGS) entry which is preliminary data.</text>
</comment>
<organism evidence="1 2">
    <name type="scientific">Babesia caballi</name>
    <dbReference type="NCBI Taxonomy" id="5871"/>
    <lineage>
        <taxon>Eukaryota</taxon>
        <taxon>Sar</taxon>
        <taxon>Alveolata</taxon>
        <taxon>Apicomplexa</taxon>
        <taxon>Aconoidasida</taxon>
        <taxon>Piroplasmida</taxon>
        <taxon>Babesiidae</taxon>
        <taxon>Babesia</taxon>
    </lineage>
</organism>
<name>A0AAV4M0I5_BABCB</name>
<dbReference type="RefSeq" id="XP_067717928.1">
    <property type="nucleotide sequence ID" value="XM_067861827.1"/>
</dbReference>
<protein>
    <submittedName>
        <fullName evidence="1">Conserved oligomeric Golgi complex subunit 5, putative</fullName>
    </submittedName>
</protein>